<dbReference type="EMBL" id="GBRH01219361">
    <property type="protein sequence ID" value="JAD78534.1"/>
    <property type="molecule type" value="Transcribed_RNA"/>
</dbReference>
<evidence type="ECO:0000313" key="2">
    <source>
        <dbReference type="EMBL" id="JAD78534.1"/>
    </source>
</evidence>
<name>A0A0A9CQB4_ARUDO</name>
<accession>A0A0A9CQB4</accession>
<proteinExistence type="predicted"/>
<keyword evidence="1" id="KW-1133">Transmembrane helix</keyword>
<sequence>MWRLRTRNVLIRLGSVTIIQISTLVVTNTSLYHLPMSSVEVWGSITLQQCPSLSLERWD</sequence>
<reference evidence="2" key="1">
    <citation type="submission" date="2014-09" db="EMBL/GenBank/DDBJ databases">
        <authorList>
            <person name="Magalhaes I.L.F."/>
            <person name="Oliveira U."/>
            <person name="Santos F.R."/>
            <person name="Vidigal T.H.D.A."/>
            <person name="Brescovit A.D."/>
            <person name="Santos A.J."/>
        </authorList>
    </citation>
    <scope>NUCLEOTIDE SEQUENCE</scope>
    <source>
        <tissue evidence="2">Shoot tissue taken approximately 20 cm above the soil surface</tissue>
    </source>
</reference>
<evidence type="ECO:0000256" key="1">
    <source>
        <dbReference type="SAM" id="Phobius"/>
    </source>
</evidence>
<protein>
    <submittedName>
        <fullName evidence="2">Uncharacterized protein</fullName>
    </submittedName>
</protein>
<reference evidence="2" key="2">
    <citation type="journal article" date="2015" name="Data Brief">
        <title>Shoot transcriptome of the giant reed, Arundo donax.</title>
        <authorList>
            <person name="Barrero R.A."/>
            <person name="Guerrero F.D."/>
            <person name="Moolhuijzen P."/>
            <person name="Goolsby J.A."/>
            <person name="Tidwell J."/>
            <person name="Bellgard S.E."/>
            <person name="Bellgard M.I."/>
        </authorList>
    </citation>
    <scope>NUCLEOTIDE SEQUENCE</scope>
    <source>
        <tissue evidence="2">Shoot tissue taken approximately 20 cm above the soil surface</tissue>
    </source>
</reference>
<feature type="transmembrane region" description="Helical" evidence="1">
    <location>
        <begin position="9"/>
        <end position="32"/>
    </location>
</feature>
<keyword evidence="1" id="KW-0812">Transmembrane</keyword>
<keyword evidence="1" id="KW-0472">Membrane</keyword>
<dbReference type="AlphaFoldDB" id="A0A0A9CQB4"/>
<organism evidence="2">
    <name type="scientific">Arundo donax</name>
    <name type="common">Giant reed</name>
    <name type="synonym">Donax arundinaceus</name>
    <dbReference type="NCBI Taxonomy" id="35708"/>
    <lineage>
        <taxon>Eukaryota</taxon>
        <taxon>Viridiplantae</taxon>
        <taxon>Streptophyta</taxon>
        <taxon>Embryophyta</taxon>
        <taxon>Tracheophyta</taxon>
        <taxon>Spermatophyta</taxon>
        <taxon>Magnoliopsida</taxon>
        <taxon>Liliopsida</taxon>
        <taxon>Poales</taxon>
        <taxon>Poaceae</taxon>
        <taxon>PACMAD clade</taxon>
        <taxon>Arundinoideae</taxon>
        <taxon>Arundineae</taxon>
        <taxon>Arundo</taxon>
    </lineage>
</organism>